<evidence type="ECO:0000256" key="1">
    <source>
        <dbReference type="ARBA" id="ARBA00022737"/>
    </source>
</evidence>
<proteinExistence type="inferred from homology"/>
<accession>H3BE13</accession>
<evidence type="ECO:0000256" key="2">
    <source>
        <dbReference type="ARBA" id="ARBA00023043"/>
    </source>
</evidence>
<feature type="region of interest" description="Disordered" evidence="8">
    <location>
        <begin position="1"/>
        <end position="20"/>
    </location>
</feature>
<dbReference type="OMA" id="TYGLDNC"/>
<dbReference type="GeneTree" id="ENSGT00940000163080"/>
<keyword evidence="2 7" id="KW-0040">ANK repeat</keyword>
<dbReference type="Gene3D" id="1.25.40.20">
    <property type="entry name" value="Ankyrin repeat-containing domain"/>
    <property type="match status" value="1"/>
</dbReference>
<evidence type="ECO:0000256" key="6">
    <source>
        <dbReference type="ARBA" id="ARBA00045368"/>
    </source>
</evidence>
<dbReference type="Proteomes" id="UP000008672">
    <property type="component" value="Unassembled WGS sequence"/>
</dbReference>
<feature type="repeat" description="ANK" evidence="7">
    <location>
        <begin position="203"/>
        <end position="235"/>
    </location>
</feature>
<feature type="compositionally biased region" description="Basic and acidic residues" evidence="8">
    <location>
        <begin position="1"/>
        <end position="19"/>
    </location>
</feature>
<evidence type="ECO:0000256" key="5">
    <source>
        <dbReference type="ARBA" id="ARBA00041987"/>
    </source>
</evidence>
<organism evidence="9 10">
    <name type="scientific">Latimeria chalumnae</name>
    <name type="common">Coelacanth</name>
    <dbReference type="NCBI Taxonomy" id="7897"/>
    <lineage>
        <taxon>Eukaryota</taxon>
        <taxon>Metazoa</taxon>
        <taxon>Chordata</taxon>
        <taxon>Craniata</taxon>
        <taxon>Vertebrata</taxon>
        <taxon>Euteleostomi</taxon>
        <taxon>Coelacanthiformes</taxon>
        <taxon>Coelacanthidae</taxon>
        <taxon>Latimeria</taxon>
    </lineage>
</organism>
<dbReference type="GO" id="GO:0051059">
    <property type="term" value="F:NF-kappaB binding"/>
    <property type="evidence" value="ECO:0007669"/>
    <property type="project" value="TreeGrafter"/>
</dbReference>
<evidence type="ECO:0000313" key="10">
    <source>
        <dbReference type="Proteomes" id="UP000008672"/>
    </source>
</evidence>
<dbReference type="GO" id="GO:0005829">
    <property type="term" value="C:cytosol"/>
    <property type="evidence" value="ECO:0007669"/>
    <property type="project" value="TreeGrafter"/>
</dbReference>
<dbReference type="RefSeq" id="XP_005989233.1">
    <property type="nucleotide sequence ID" value="XM_005989171.3"/>
</dbReference>
<dbReference type="Bgee" id="ENSLACG00000017693">
    <property type="expression patterns" value="Expressed in pectoral fin and 6 other cell types or tissues"/>
</dbReference>
<dbReference type="HOGENOM" id="CLU_000134_6_3_1"/>
<sequence>MDQDLKNHKDQNFAEDRFDSGVGSLTEEEYQSVQKDLAALRLDTKYELPQEESWKYQVTEDGDTLLHLAIIHEEKMVSLNVIKAAGNPVYLSLQNNLKQTPLHLSVITDQPEIAECLLWAGCDPEIRDLRGNTALHVACEQGSLLSVAVLTQACNKEQIPSLLQIKNYSGYTCLHLASIHGYLCLVEYLLSIGADINAQESCNGRTALHLAVDLQNAGLVSLLVKKEADVNCVTYEGYSPYQLTWGRENFEIQKELGCLTDPCLQLLPEGDESDISDSEAEEEQMYDDCVMGGFLVSL</sequence>
<dbReference type="EMBL" id="AFYH01017653">
    <property type="status" value="NOT_ANNOTATED_CDS"/>
    <property type="molecule type" value="Genomic_DNA"/>
</dbReference>
<dbReference type="FunCoup" id="H3BE13">
    <property type="interactions" value="1339"/>
</dbReference>
<dbReference type="InterPro" id="IPR036770">
    <property type="entry name" value="Ankyrin_rpt-contain_sf"/>
</dbReference>
<dbReference type="SMART" id="SM00248">
    <property type="entry name" value="ANK"/>
    <property type="match status" value="5"/>
</dbReference>
<dbReference type="PANTHER" id="PTHR46680">
    <property type="entry name" value="NF-KAPPA-B INHIBITOR ALPHA"/>
    <property type="match status" value="1"/>
</dbReference>
<dbReference type="GO" id="GO:0034142">
    <property type="term" value="P:toll-like receptor 4 signaling pathway"/>
    <property type="evidence" value="ECO:0007669"/>
    <property type="project" value="TreeGrafter"/>
</dbReference>
<evidence type="ECO:0000256" key="8">
    <source>
        <dbReference type="SAM" id="MobiDB-lite"/>
    </source>
</evidence>
<dbReference type="InParanoid" id="H3BE13"/>
<dbReference type="Pfam" id="PF00023">
    <property type="entry name" value="Ank"/>
    <property type="match status" value="1"/>
</dbReference>
<dbReference type="Pfam" id="PF12796">
    <property type="entry name" value="Ank_2"/>
    <property type="match status" value="1"/>
</dbReference>
<reference evidence="9" key="2">
    <citation type="submission" date="2025-08" db="UniProtKB">
        <authorList>
            <consortium name="Ensembl"/>
        </authorList>
    </citation>
    <scope>IDENTIFICATION</scope>
</reference>
<dbReference type="GO" id="GO:0071356">
    <property type="term" value="P:cellular response to tumor necrosis factor"/>
    <property type="evidence" value="ECO:0007669"/>
    <property type="project" value="TreeGrafter"/>
</dbReference>
<dbReference type="PRINTS" id="PR01415">
    <property type="entry name" value="ANKYRIN"/>
</dbReference>
<dbReference type="PROSITE" id="PS50088">
    <property type="entry name" value="ANK_REPEAT"/>
    <property type="match status" value="3"/>
</dbReference>
<name>H3BE13_LATCH</name>
<dbReference type="AlphaFoldDB" id="H3BE13"/>
<dbReference type="KEGG" id="lcm:102347685"/>
<keyword evidence="10" id="KW-1185">Reference proteome</keyword>
<dbReference type="STRING" id="7897.ENSLACP00000020134"/>
<evidence type="ECO:0000256" key="7">
    <source>
        <dbReference type="PROSITE-ProRule" id="PRU00023"/>
    </source>
</evidence>
<reference evidence="10" key="1">
    <citation type="submission" date="2011-08" db="EMBL/GenBank/DDBJ databases">
        <title>The draft genome of Latimeria chalumnae.</title>
        <authorList>
            <person name="Di Palma F."/>
            <person name="Alfoldi J."/>
            <person name="Johnson J."/>
            <person name="Berlin A."/>
            <person name="Gnerre S."/>
            <person name="Jaffe D."/>
            <person name="MacCallum I."/>
            <person name="Young S."/>
            <person name="Walker B.J."/>
            <person name="Lander E."/>
            <person name="Lindblad-Toh K."/>
        </authorList>
    </citation>
    <scope>NUCLEOTIDE SEQUENCE [LARGE SCALE GENOMIC DNA]</scope>
    <source>
        <strain evidence="10">Wild caught</strain>
    </source>
</reference>
<dbReference type="GeneID" id="102347685"/>
<dbReference type="eggNOG" id="KOG0504">
    <property type="taxonomic scope" value="Eukaryota"/>
</dbReference>
<keyword evidence="1" id="KW-0677">Repeat</keyword>
<dbReference type="InterPro" id="IPR051070">
    <property type="entry name" value="NF-kappa-B_inhibitor"/>
</dbReference>
<dbReference type="Ensembl" id="ENSLACT00000020272.1">
    <property type="protein sequence ID" value="ENSLACP00000020134.1"/>
    <property type="gene ID" value="ENSLACG00000017693.1"/>
</dbReference>
<comment type="similarity">
    <text evidence="3">Belongs to the NF-kappa-B inhibitor family.</text>
</comment>
<evidence type="ECO:0000256" key="4">
    <source>
        <dbReference type="ARBA" id="ARBA00041123"/>
    </source>
</evidence>
<feature type="repeat" description="ANK" evidence="7">
    <location>
        <begin position="169"/>
        <end position="201"/>
    </location>
</feature>
<reference evidence="9" key="3">
    <citation type="submission" date="2025-09" db="UniProtKB">
        <authorList>
            <consortium name="Ensembl"/>
        </authorList>
    </citation>
    <scope>IDENTIFICATION</scope>
</reference>
<dbReference type="PANTHER" id="PTHR46680:SF1">
    <property type="entry name" value="NF-KAPPA-B INHIBITOR ALPHA"/>
    <property type="match status" value="1"/>
</dbReference>
<dbReference type="SUPFAM" id="SSF48403">
    <property type="entry name" value="Ankyrin repeat"/>
    <property type="match status" value="1"/>
</dbReference>
<dbReference type="CTD" id="323099"/>
<protein>
    <recommendedName>
        <fullName evidence="4">NF-kappa-B inhibitor alpha</fullName>
    </recommendedName>
    <alternativeName>
        <fullName evidence="5">I-kappa-B-alpha</fullName>
    </alternativeName>
</protein>
<gene>
    <name evidence="9" type="primary">NFKBIAB</name>
</gene>
<evidence type="ECO:0000313" key="9">
    <source>
        <dbReference type="Ensembl" id="ENSLACP00000020134.1"/>
    </source>
</evidence>
<dbReference type="InterPro" id="IPR002110">
    <property type="entry name" value="Ankyrin_rpt"/>
</dbReference>
<evidence type="ECO:0000256" key="3">
    <source>
        <dbReference type="ARBA" id="ARBA00038439"/>
    </source>
</evidence>
<dbReference type="OrthoDB" id="20727at2759"/>
<dbReference type="PROSITE" id="PS50297">
    <property type="entry name" value="ANK_REP_REGION"/>
    <property type="match status" value="2"/>
</dbReference>
<feature type="repeat" description="ANK" evidence="7">
    <location>
        <begin position="97"/>
        <end position="129"/>
    </location>
</feature>
<comment type="function">
    <text evidence="6">Inhibits the activity of dimeric NF-kappa-B/REL complexes by trapping REL (RELA/p65 and NFKB1/p50) dimers in the cytoplasm by masking their nuclear localization signals. On cellular stimulation by immune and pro-inflammatory responses, becomes phosphorylated promoting ubiquitination and degradation, enabling the dimeric RELA to translocate to the nucleus and activate transcription.</text>
</comment>